<dbReference type="SUPFAM" id="SSF56235">
    <property type="entry name" value="N-terminal nucleophile aminohydrolases (Ntn hydrolases)"/>
    <property type="match status" value="1"/>
</dbReference>
<dbReference type="Gene3D" id="1.10.439.10">
    <property type="entry name" value="Penicillin Amidohydrolase, domain 1"/>
    <property type="match status" value="1"/>
</dbReference>
<dbReference type="Gene3D" id="2.30.120.10">
    <property type="match status" value="1"/>
</dbReference>
<evidence type="ECO:0000313" key="6">
    <source>
        <dbReference type="EMBL" id="NCI48678.1"/>
    </source>
</evidence>
<dbReference type="RefSeq" id="WP_161816994.1">
    <property type="nucleotide sequence ID" value="NZ_JAACJS010000002.1"/>
</dbReference>
<dbReference type="PANTHER" id="PTHR34218">
    <property type="entry name" value="PEPTIDASE S45 PENICILLIN AMIDASE"/>
    <property type="match status" value="1"/>
</dbReference>
<feature type="chain" id="PRO_5046010395" evidence="5">
    <location>
        <begin position="19"/>
        <end position="725"/>
    </location>
</feature>
<evidence type="ECO:0000313" key="7">
    <source>
        <dbReference type="Proteomes" id="UP000753802"/>
    </source>
</evidence>
<dbReference type="Pfam" id="PF01804">
    <property type="entry name" value="Penicil_amidase"/>
    <property type="match status" value="1"/>
</dbReference>
<evidence type="ECO:0000256" key="4">
    <source>
        <dbReference type="ARBA" id="ARBA00023145"/>
    </source>
</evidence>
<reference evidence="6 7" key="1">
    <citation type="submission" date="2020-01" db="EMBL/GenBank/DDBJ databases">
        <title>Genome analysis.</title>
        <authorList>
            <person name="Wu S."/>
            <person name="Wang G."/>
        </authorList>
    </citation>
    <scope>NUCLEOTIDE SEQUENCE [LARGE SCALE GENOMIC DNA]</scope>
    <source>
        <strain evidence="6 7">SYL130</strain>
    </source>
</reference>
<dbReference type="Proteomes" id="UP000753802">
    <property type="component" value="Unassembled WGS sequence"/>
</dbReference>
<evidence type="ECO:0000256" key="5">
    <source>
        <dbReference type="SAM" id="SignalP"/>
    </source>
</evidence>
<dbReference type="Gene3D" id="1.10.1400.10">
    <property type="match status" value="1"/>
</dbReference>
<name>A0ABW9ZNN0_9BACT</name>
<keyword evidence="3" id="KW-0378">Hydrolase</keyword>
<dbReference type="PANTHER" id="PTHR34218:SF3">
    <property type="entry name" value="ACYL-HOMOSERINE LACTONE ACYLASE PVDQ"/>
    <property type="match status" value="1"/>
</dbReference>
<protein>
    <submittedName>
        <fullName evidence="6">Acylase</fullName>
    </submittedName>
</protein>
<evidence type="ECO:0000256" key="1">
    <source>
        <dbReference type="ARBA" id="ARBA00006586"/>
    </source>
</evidence>
<evidence type="ECO:0000256" key="2">
    <source>
        <dbReference type="ARBA" id="ARBA00022729"/>
    </source>
</evidence>
<dbReference type="InterPro" id="IPR002692">
    <property type="entry name" value="S45"/>
</dbReference>
<dbReference type="PIRSF" id="PIRSF001227">
    <property type="entry name" value="Pen_acylase"/>
    <property type="match status" value="1"/>
</dbReference>
<dbReference type="InterPro" id="IPR014395">
    <property type="entry name" value="Pen/GL7ACA/AHL_acylase"/>
</dbReference>
<keyword evidence="2 5" id="KW-0732">Signal</keyword>
<comment type="similarity">
    <text evidence="1">Belongs to the peptidase S45 family.</text>
</comment>
<keyword evidence="7" id="KW-1185">Reference proteome</keyword>
<dbReference type="InterPro" id="IPR043146">
    <property type="entry name" value="Penicillin_amidase_N_B-knob"/>
</dbReference>
<accession>A0ABW9ZNN0</accession>
<dbReference type="InterPro" id="IPR023343">
    <property type="entry name" value="Penicillin_amidase_dom1"/>
</dbReference>
<dbReference type="EMBL" id="JAACJS010000002">
    <property type="protein sequence ID" value="NCI48678.1"/>
    <property type="molecule type" value="Genomic_DNA"/>
</dbReference>
<sequence length="725" mass="81400">MKKFLLLLIIPMYSPAQTFTPAETKRREEQAKRVTIIRDGWGIPHVYGKSDADAVFGLLYAQCEDDFKRVEMNYVEKLGRLSEINGERDLYNDLLIRMLIDTAAAIKDYNQSPPWLRKLMNAYADGINYYLFRNPGTKPALLKRFEPWYPMLWTDGSIGAIDIADVSVNELKNFYSGEAVTAAVVRGDVDPLPGGSNGFAIAPKKTASGNAILYINPHVTFYFRPEVSVQSEEGLHAYGAVTWGQFFIYQGFNEHLGWMHTSSYSDVADSYEEQVSKTENGFVYAYDGKTRPVKVKDISIQYSAAGTILSRTFKTYYTHHGPVMAKRNGRWISVRANNRDAKGLIQSWQRTKATDLASFTKTMELLANTSNNTVYADDKGNIAYWHGNFMPKRDTAYNWSKPVDGSTPATEWKGLHTLSELIQVKNPVNGFIQNCNSTPFTVSGKGSPAKENFPSYMAPNGENFRGINAVKVLNENSAYDIDKTIRSGYDTHLAAFDVLIPALLDAFQKKKNDTVYQPAETAIALLREWDRNSSETSIATTIAIEWAQRIWPAILRGKGADDKSDQVDKTKNFAATASAETLLNPLLATLTDLRKKFGDWRKPWGEINRYQRLTGELVEKFDDNKPSIACGFAASTWGCLPSFVSRTYAGTDLRYGYNGNSFICAVEFGRKVKAKSLLAGGESGDMRSKHFGDQAEMYVKGKFKDVLFYKDEVVKHAERTYHPGQ</sequence>
<proteinExistence type="inferred from homology"/>
<organism evidence="6 7">
    <name type="scientific">Sediminibacterium roseum</name>
    <dbReference type="NCBI Taxonomy" id="1978412"/>
    <lineage>
        <taxon>Bacteria</taxon>
        <taxon>Pseudomonadati</taxon>
        <taxon>Bacteroidota</taxon>
        <taxon>Chitinophagia</taxon>
        <taxon>Chitinophagales</taxon>
        <taxon>Chitinophagaceae</taxon>
        <taxon>Sediminibacterium</taxon>
    </lineage>
</organism>
<keyword evidence="4" id="KW-0865">Zymogen</keyword>
<comment type="caution">
    <text evidence="6">The sequence shown here is derived from an EMBL/GenBank/DDBJ whole genome shotgun (WGS) entry which is preliminary data.</text>
</comment>
<evidence type="ECO:0000256" key="3">
    <source>
        <dbReference type="ARBA" id="ARBA00022801"/>
    </source>
</evidence>
<feature type="signal peptide" evidence="5">
    <location>
        <begin position="1"/>
        <end position="18"/>
    </location>
</feature>
<dbReference type="InterPro" id="IPR043147">
    <property type="entry name" value="Penicillin_amidase_A-knob"/>
</dbReference>
<dbReference type="InterPro" id="IPR029055">
    <property type="entry name" value="Ntn_hydrolases_N"/>
</dbReference>
<dbReference type="Gene3D" id="3.60.20.10">
    <property type="entry name" value="Glutamine Phosphoribosylpyrophosphate, subunit 1, domain 1"/>
    <property type="match status" value="1"/>
</dbReference>
<gene>
    <name evidence="6" type="ORF">GWC95_01995</name>
</gene>